<dbReference type="Gene3D" id="3.20.20.80">
    <property type="entry name" value="Glycosidases"/>
    <property type="match status" value="1"/>
</dbReference>
<feature type="region of interest" description="Disordered" evidence="4">
    <location>
        <begin position="210"/>
        <end position="269"/>
    </location>
</feature>
<name>A0ABP7KTM4_9MICO</name>
<evidence type="ECO:0000256" key="4">
    <source>
        <dbReference type="SAM" id="MobiDB-lite"/>
    </source>
</evidence>
<dbReference type="InterPro" id="IPR005197">
    <property type="entry name" value="Glyco_hydro_71"/>
</dbReference>
<evidence type="ECO:0000313" key="6">
    <source>
        <dbReference type="EMBL" id="GAA3886968.1"/>
    </source>
</evidence>
<comment type="subcellular location">
    <subcellularLocation>
        <location evidence="1">Secreted</location>
    </subcellularLocation>
</comment>
<organism evidence="6 7">
    <name type="scientific">Leifsonia kafniensis</name>
    <dbReference type="NCBI Taxonomy" id="475957"/>
    <lineage>
        <taxon>Bacteria</taxon>
        <taxon>Bacillati</taxon>
        <taxon>Actinomycetota</taxon>
        <taxon>Actinomycetes</taxon>
        <taxon>Micrococcales</taxon>
        <taxon>Microbacteriaceae</taxon>
        <taxon>Leifsonia</taxon>
    </lineage>
</organism>
<accession>A0ABP7KTM4</accession>
<dbReference type="CDD" id="cd11577">
    <property type="entry name" value="GH71"/>
    <property type="match status" value="1"/>
</dbReference>
<dbReference type="InterPro" id="IPR055372">
    <property type="entry name" value="CBM96"/>
</dbReference>
<evidence type="ECO:0000256" key="2">
    <source>
        <dbReference type="ARBA" id="ARBA00022525"/>
    </source>
</evidence>
<feature type="compositionally biased region" description="Pro residues" evidence="4">
    <location>
        <begin position="228"/>
        <end position="261"/>
    </location>
</feature>
<sequence>MARKVRLHTHPKAHPPKRRAAALSIGGLALAVLATSIGLPALAATAAPNTTSTLSASAATFTTTRAPQTPQADKPYLSATSGADKTFIKFDTSKIGAGKTVVSASIELKVATTAATSGGVQVYPTTSTWTAATLTDKNRPKHVDTQLAKSLVRPVAGKTISVPLSSMKSISTTAATSFELTYSQAYVGTTFVGKGASAPKLTLVLADSGSTPVAPVPTPTPTASTKPPVTPTPTPTPSPTKPAVTPAPSPTPTATPAPTPPTNSTDLSFAVAGSNTSAKKVFAHYFPPYPVSIDNKTPDTDYYAKNYLTAQGEGGIHAAYGGLLRDRPAGRAPVAGDWKLADMKSEVTEASDAGIDGFTVDIMSFSGLNWERTVALMQGAAQSGRNFTVVPNLDMTASAGKADIPTIAAKLAELYKSPAAYKLSTGEYVLSSFAAERQTAAWWSELKNELATKYGVKTAFIAVFLNASDANMSSFAPISYALSNWGTRTATTIKNGPDYAAKAHALGSKWMAPVAVQDVRPRSYLYDESNNTETLRASWDRAISGGAEFVQLVTWNDYSEGTSFAPSQAHGESFLDINAYYLSQFKTGKAPAIGGDSIYLTHRIQPFAAKPSTAQTLMAPTLSGTSTQPRDTVEVLTFLKSAATVTVTIGGKPTSFDAPAGVGTKTFPLALGSISASAARSGTTIASVKSPFAVVANPVVQDLQYYAASSRANK</sequence>
<evidence type="ECO:0000256" key="1">
    <source>
        <dbReference type="ARBA" id="ARBA00004613"/>
    </source>
</evidence>
<comment type="caution">
    <text evidence="6">The sequence shown here is derived from an EMBL/GenBank/DDBJ whole genome shotgun (WGS) entry which is preliminary data.</text>
</comment>
<dbReference type="Pfam" id="PF03659">
    <property type="entry name" value="Glyco_hydro_71"/>
    <property type="match status" value="1"/>
</dbReference>
<gene>
    <name evidence="6" type="ORF">GCM10022381_31280</name>
</gene>
<keyword evidence="2" id="KW-0964">Secreted</keyword>
<keyword evidence="3" id="KW-0732">Signal</keyword>
<evidence type="ECO:0000313" key="7">
    <source>
        <dbReference type="Proteomes" id="UP001501803"/>
    </source>
</evidence>
<dbReference type="EMBL" id="BAABCN010000010">
    <property type="protein sequence ID" value="GAA3886968.1"/>
    <property type="molecule type" value="Genomic_DNA"/>
</dbReference>
<reference evidence="7" key="1">
    <citation type="journal article" date="2019" name="Int. J. Syst. Evol. Microbiol.">
        <title>The Global Catalogue of Microorganisms (GCM) 10K type strain sequencing project: providing services to taxonomists for standard genome sequencing and annotation.</title>
        <authorList>
            <consortium name="The Broad Institute Genomics Platform"/>
            <consortium name="The Broad Institute Genome Sequencing Center for Infectious Disease"/>
            <person name="Wu L."/>
            <person name="Ma J."/>
        </authorList>
    </citation>
    <scope>NUCLEOTIDE SEQUENCE [LARGE SCALE GENOMIC DNA]</scope>
    <source>
        <strain evidence="7">JCM 17021</strain>
    </source>
</reference>
<dbReference type="PRINTS" id="PR01217">
    <property type="entry name" value="PRICHEXTENSN"/>
</dbReference>
<dbReference type="Proteomes" id="UP001501803">
    <property type="component" value="Unassembled WGS sequence"/>
</dbReference>
<protein>
    <recommendedName>
        <fullName evidence="5">Carbohydrate-binding module family 96 domain-containing protein</fullName>
    </recommendedName>
</protein>
<evidence type="ECO:0000256" key="3">
    <source>
        <dbReference type="ARBA" id="ARBA00022729"/>
    </source>
</evidence>
<feature type="domain" description="Carbohydrate-binding module family 96" evidence="5">
    <location>
        <begin position="51"/>
        <end position="148"/>
    </location>
</feature>
<dbReference type="RefSeq" id="WP_345068391.1">
    <property type="nucleotide sequence ID" value="NZ_BAABCN010000010.1"/>
</dbReference>
<proteinExistence type="predicted"/>
<dbReference type="Pfam" id="PF24517">
    <property type="entry name" value="CBM96"/>
    <property type="match status" value="1"/>
</dbReference>
<evidence type="ECO:0000259" key="5">
    <source>
        <dbReference type="Pfam" id="PF24517"/>
    </source>
</evidence>
<keyword evidence="7" id="KW-1185">Reference proteome</keyword>
<dbReference type="NCBIfam" id="NF033679">
    <property type="entry name" value="DNRLRE_dom"/>
    <property type="match status" value="1"/>
</dbReference>